<evidence type="ECO:0000256" key="1">
    <source>
        <dbReference type="ARBA" id="ARBA00009191"/>
    </source>
</evidence>
<feature type="domain" description="Strictosidine synthase conserved region" evidence="4">
    <location>
        <begin position="33"/>
        <end position="107"/>
    </location>
</feature>
<reference evidence="5 6" key="1">
    <citation type="journal article" date="2018" name="Gigascience">
        <title>Genomes of trombidid mites reveal novel predicted allergens and laterally-transferred genes associated with secondary metabolism.</title>
        <authorList>
            <person name="Dong X."/>
            <person name="Chaisiri K."/>
            <person name="Xia D."/>
            <person name="Armstrong S.D."/>
            <person name="Fang Y."/>
            <person name="Donnelly M.J."/>
            <person name="Kadowaki T."/>
            <person name="McGarry J.W."/>
            <person name="Darby A.C."/>
            <person name="Makepeace B.L."/>
        </authorList>
    </citation>
    <scope>NUCLEOTIDE SEQUENCE [LARGE SCALE GENOMIC DNA]</scope>
    <source>
        <strain evidence="5">UoL-WK</strain>
    </source>
</reference>
<accession>A0A443QFR8</accession>
<dbReference type="EMBL" id="NCKU01008496">
    <property type="protein sequence ID" value="RWS01859.1"/>
    <property type="molecule type" value="Genomic_DNA"/>
</dbReference>
<dbReference type="Proteomes" id="UP000285301">
    <property type="component" value="Unassembled WGS sequence"/>
</dbReference>
<proteinExistence type="inferred from homology"/>
<dbReference type="OrthoDB" id="5307922at2759"/>
<keyword evidence="3" id="KW-0325">Glycoprotein</keyword>
<comment type="similarity">
    <text evidence="1">Belongs to the strictosidine synthase family.</text>
</comment>
<name>A0A443QFR8_9ACAR</name>
<dbReference type="Gene3D" id="2.120.10.30">
    <property type="entry name" value="TolB, C-terminal domain"/>
    <property type="match status" value="1"/>
</dbReference>
<dbReference type="GO" id="GO:0016787">
    <property type="term" value="F:hydrolase activity"/>
    <property type="evidence" value="ECO:0007669"/>
    <property type="project" value="TreeGrafter"/>
</dbReference>
<dbReference type="InterPro" id="IPR011042">
    <property type="entry name" value="6-blade_b-propeller_TolB-like"/>
</dbReference>
<evidence type="ECO:0000313" key="5">
    <source>
        <dbReference type="EMBL" id="RWS01859.1"/>
    </source>
</evidence>
<keyword evidence="2" id="KW-0597">Phosphoprotein</keyword>
<dbReference type="SUPFAM" id="SSF63829">
    <property type="entry name" value="Calcium-dependent phosphotriesterase"/>
    <property type="match status" value="1"/>
</dbReference>
<dbReference type="GO" id="GO:0012505">
    <property type="term" value="C:endomembrane system"/>
    <property type="evidence" value="ECO:0007669"/>
    <property type="project" value="TreeGrafter"/>
</dbReference>
<dbReference type="AlphaFoldDB" id="A0A443QFR8"/>
<evidence type="ECO:0000313" key="6">
    <source>
        <dbReference type="Proteomes" id="UP000285301"/>
    </source>
</evidence>
<dbReference type="PANTHER" id="PTHR10426:SF88">
    <property type="entry name" value="ADIPOCYTE PLASMA MEMBRANE-ASSOCIATED PROTEIN HEMOMUCIN-RELATED"/>
    <property type="match status" value="1"/>
</dbReference>
<dbReference type="STRING" id="1965070.A0A443QFR8"/>
<keyword evidence="6" id="KW-1185">Reference proteome</keyword>
<evidence type="ECO:0000259" key="4">
    <source>
        <dbReference type="Pfam" id="PF03088"/>
    </source>
</evidence>
<dbReference type="PANTHER" id="PTHR10426">
    <property type="entry name" value="STRICTOSIDINE SYNTHASE-RELATED"/>
    <property type="match status" value="1"/>
</dbReference>
<comment type="caution">
    <text evidence="5">The sequence shown here is derived from an EMBL/GenBank/DDBJ whole genome shotgun (WGS) entry which is preliminary data.</text>
</comment>
<dbReference type="Pfam" id="PF03088">
    <property type="entry name" value="Str_synth"/>
    <property type="match status" value="1"/>
</dbReference>
<sequence>MSTPQINTKVNGRASKFLDDVAVHEGGGANGGNVYYLTDASTKWPLDHIIYLTGEHDKTGRVLKYDEDTKTASVIAEGLSFPNGIELNDAKDALIVAEFSERRLVKIPLKGNKAGKVETFIDQLPGEPDNVRRSSGQKETYWVAFFFARNSSHPALHDILSNKPFLRKAIFRFFHALGSSLEYLGTLSNYVPLKDIGHKVKSSYMIHLVSLLSRTHGLVIEIDANGKILRSLHSPDGHTIYSSEAHEVVEGNKKVLYIGSFLNDYLGKLDLN</sequence>
<dbReference type="InterPro" id="IPR018119">
    <property type="entry name" value="Strictosidine_synth_cons-reg"/>
</dbReference>
<gene>
    <name evidence="5" type="ORF">B4U79_11646</name>
</gene>
<protein>
    <submittedName>
        <fullName evidence="5">Adipocyte plasma membrane-associated protein-like protein</fullName>
    </submittedName>
</protein>
<evidence type="ECO:0000256" key="2">
    <source>
        <dbReference type="ARBA" id="ARBA00022553"/>
    </source>
</evidence>
<organism evidence="5 6">
    <name type="scientific">Dinothrombium tinctorium</name>
    <dbReference type="NCBI Taxonomy" id="1965070"/>
    <lineage>
        <taxon>Eukaryota</taxon>
        <taxon>Metazoa</taxon>
        <taxon>Ecdysozoa</taxon>
        <taxon>Arthropoda</taxon>
        <taxon>Chelicerata</taxon>
        <taxon>Arachnida</taxon>
        <taxon>Acari</taxon>
        <taxon>Acariformes</taxon>
        <taxon>Trombidiformes</taxon>
        <taxon>Prostigmata</taxon>
        <taxon>Anystina</taxon>
        <taxon>Parasitengona</taxon>
        <taxon>Trombidioidea</taxon>
        <taxon>Trombidiidae</taxon>
        <taxon>Dinothrombium</taxon>
    </lineage>
</organism>
<evidence type="ECO:0000256" key="3">
    <source>
        <dbReference type="ARBA" id="ARBA00023180"/>
    </source>
</evidence>